<evidence type="ECO:0000256" key="2">
    <source>
        <dbReference type="ARBA" id="ARBA00008872"/>
    </source>
</evidence>
<evidence type="ECO:0000256" key="11">
    <source>
        <dbReference type="RuleBase" id="RU003737"/>
    </source>
</evidence>
<evidence type="ECO:0000256" key="10">
    <source>
        <dbReference type="PIRSR" id="PIRSR600183-50"/>
    </source>
</evidence>
<protein>
    <recommendedName>
        <fullName evidence="7">ornithine decarboxylase</fullName>
        <ecNumber evidence="7">4.1.1.17</ecNumber>
    </recommendedName>
</protein>
<evidence type="ECO:0000313" key="15">
    <source>
        <dbReference type="Proteomes" id="UP000449547"/>
    </source>
</evidence>
<dbReference type="EMBL" id="SWFT01000103">
    <property type="protein sequence ID" value="KAA8901413.1"/>
    <property type="molecule type" value="Genomic_DNA"/>
</dbReference>
<comment type="subunit">
    <text evidence="8">Homodimer. Only the dimer is catalytically active, as the active sites are constructed of residues from both monomers.</text>
</comment>
<dbReference type="GeneID" id="54781916"/>
<dbReference type="FunFam" id="3.20.20.10:FF:000005">
    <property type="entry name" value="Ornithine decarboxylase"/>
    <property type="match status" value="1"/>
</dbReference>
<dbReference type="Proteomes" id="UP000449547">
    <property type="component" value="Unassembled WGS sequence"/>
</dbReference>
<dbReference type="PRINTS" id="PR01182">
    <property type="entry name" value="ORNDCRBXLASE"/>
</dbReference>
<feature type="modified residue" description="N6-(pyridoxal phosphate)lysine" evidence="10">
    <location>
        <position position="74"/>
    </location>
</feature>
<comment type="similarity">
    <text evidence="2 11">Belongs to the Orn/Lys/Arg decarboxylase class-II family.</text>
</comment>
<dbReference type="PROSITE" id="PS00879">
    <property type="entry name" value="ODR_DC_2_2"/>
    <property type="match status" value="1"/>
</dbReference>
<feature type="domain" description="Orn/DAP/Arg decarboxylase 2 N-terminal" evidence="13">
    <location>
        <begin position="50"/>
        <end position="281"/>
    </location>
</feature>
<evidence type="ECO:0000256" key="8">
    <source>
        <dbReference type="ARBA" id="ARBA00046672"/>
    </source>
</evidence>
<dbReference type="PROSITE" id="PS00878">
    <property type="entry name" value="ODR_DC_2_1"/>
    <property type="match status" value="1"/>
</dbReference>
<feature type="domain" description="Orn/DAP/Arg decarboxylase 2 C-terminal" evidence="12">
    <location>
        <begin position="48"/>
        <end position="379"/>
    </location>
</feature>
<name>A0A642ULQ3_DIURU</name>
<dbReference type="Pfam" id="PF00278">
    <property type="entry name" value="Orn_DAP_Arg_deC"/>
    <property type="match status" value="1"/>
</dbReference>
<comment type="catalytic activity">
    <reaction evidence="9">
        <text>L-ornithine + H(+) = putrescine + CO2</text>
        <dbReference type="Rhea" id="RHEA:22964"/>
        <dbReference type="ChEBI" id="CHEBI:15378"/>
        <dbReference type="ChEBI" id="CHEBI:16526"/>
        <dbReference type="ChEBI" id="CHEBI:46911"/>
        <dbReference type="ChEBI" id="CHEBI:326268"/>
        <dbReference type="EC" id="4.1.1.17"/>
    </reaction>
</comment>
<dbReference type="PANTHER" id="PTHR11482">
    <property type="entry name" value="ARGININE/DIAMINOPIMELATE/ORNITHINE DECARBOXYLASE"/>
    <property type="match status" value="1"/>
</dbReference>
<dbReference type="EC" id="4.1.1.17" evidence="7"/>
<dbReference type="CDD" id="cd00622">
    <property type="entry name" value="PLPDE_III_ODC"/>
    <property type="match status" value="1"/>
</dbReference>
<keyword evidence="15" id="KW-1185">Reference proteome</keyword>
<evidence type="ECO:0000256" key="5">
    <source>
        <dbReference type="ARBA" id="ARBA00023239"/>
    </source>
</evidence>
<dbReference type="PANTHER" id="PTHR11482:SF6">
    <property type="entry name" value="ORNITHINE DECARBOXYLASE 1-RELATED"/>
    <property type="match status" value="1"/>
</dbReference>
<gene>
    <name evidence="14" type="ORF">DIURU_003265</name>
</gene>
<dbReference type="SUPFAM" id="SSF51419">
    <property type="entry name" value="PLP-binding barrel"/>
    <property type="match status" value="1"/>
</dbReference>
<dbReference type="InterPro" id="IPR009006">
    <property type="entry name" value="Ala_racemase/Decarboxylase_C"/>
</dbReference>
<dbReference type="InterPro" id="IPR022657">
    <property type="entry name" value="De-COase2_CS"/>
</dbReference>
<dbReference type="SUPFAM" id="SSF50621">
    <property type="entry name" value="Alanine racemase C-terminal domain-like"/>
    <property type="match status" value="1"/>
</dbReference>
<evidence type="ECO:0000313" key="14">
    <source>
        <dbReference type="EMBL" id="KAA8901413.1"/>
    </source>
</evidence>
<organism evidence="14 15">
    <name type="scientific">Diutina rugosa</name>
    <name type="common">Yeast</name>
    <name type="synonym">Candida rugosa</name>
    <dbReference type="NCBI Taxonomy" id="5481"/>
    <lineage>
        <taxon>Eukaryota</taxon>
        <taxon>Fungi</taxon>
        <taxon>Dikarya</taxon>
        <taxon>Ascomycota</taxon>
        <taxon>Saccharomycotina</taxon>
        <taxon>Pichiomycetes</taxon>
        <taxon>Debaryomycetaceae</taxon>
        <taxon>Diutina</taxon>
    </lineage>
</organism>
<dbReference type="OMA" id="SFFVCDL"/>
<dbReference type="GO" id="GO:0004586">
    <property type="term" value="F:ornithine decarboxylase activity"/>
    <property type="evidence" value="ECO:0007669"/>
    <property type="project" value="UniProtKB-EC"/>
</dbReference>
<evidence type="ECO:0000256" key="6">
    <source>
        <dbReference type="ARBA" id="ARBA00034115"/>
    </source>
</evidence>
<dbReference type="OrthoDB" id="5034579at2759"/>
<evidence type="ECO:0000256" key="9">
    <source>
        <dbReference type="ARBA" id="ARBA00049127"/>
    </source>
</evidence>
<dbReference type="InterPro" id="IPR022653">
    <property type="entry name" value="De-COase2_pyr-phos_BS"/>
</dbReference>
<evidence type="ECO:0000256" key="3">
    <source>
        <dbReference type="ARBA" id="ARBA00022793"/>
    </source>
</evidence>
<feature type="active site" description="Proton donor" evidence="10">
    <location>
        <position position="351"/>
    </location>
</feature>
<evidence type="ECO:0000256" key="1">
    <source>
        <dbReference type="ARBA" id="ARBA00001933"/>
    </source>
</evidence>
<dbReference type="InterPro" id="IPR000183">
    <property type="entry name" value="Orn/DAP/Arg_de-COase"/>
</dbReference>
<evidence type="ECO:0000259" key="13">
    <source>
        <dbReference type="Pfam" id="PF02784"/>
    </source>
</evidence>
<keyword evidence="3" id="KW-0210">Decarboxylase</keyword>
<sequence length="404" mass="43571">MSMAAPVPAPVPPSAVVASTAVAKALYKQIQVDHEVCDAGDEDSFFVCDLGEIRRAFAQWQHQLPMVKPYYAVKCNPHFQVVKLLGQLGANFDCASKAEIDEVLSLGFSPDQIVYANPCKTNSFIRHSQQVGVKLTTVDNTTELHKLARFHPKCGVLVRLTTDDSAAQCRLSTKFGCTVDEAIGDILPLARQLGLNVRGVAFHVGSGAKDFTSINTAMKDSRQVIDAAVAMGFQVDTLDIGGGFERATFAESSAMVRASLDQYFAGSDINVIAEPGRFMVSDAFTLAAHVIAKRPHEVPMVYINDGVYGNMNCILFDHQTPEAHVLVHRSQFVYGDSGVGSFKCSIWGPTCDGLDCVSGDASLGWDVDVGDWLYFPRLGAYTSAASTAFNGFSSTTKVVFVDTA</sequence>
<dbReference type="InterPro" id="IPR002433">
    <property type="entry name" value="Orn_de-COase"/>
</dbReference>
<evidence type="ECO:0000256" key="4">
    <source>
        <dbReference type="ARBA" id="ARBA00022898"/>
    </source>
</evidence>
<dbReference type="RefSeq" id="XP_034011938.1">
    <property type="nucleotide sequence ID" value="XM_034156008.1"/>
</dbReference>
<comment type="pathway">
    <text evidence="6">Amine and polyamine biosynthesis; putrescine biosynthesis via L-ornithine pathway; putrescine from L-ornithine: step 1/1.</text>
</comment>
<comment type="caution">
    <text evidence="14">The sequence shown here is derived from an EMBL/GenBank/DDBJ whole genome shotgun (WGS) entry which is preliminary data.</text>
</comment>
<dbReference type="InterPro" id="IPR022643">
    <property type="entry name" value="De-COase2_C"/>
</dbReference>
<dbReference type="PRINTS" id="PR01179">
    <property type="entry name" value="ODADCRBXLASE"/>
</dbReference>
<dbReference type="AlphaFoldDB" id="A0A642ULQ3"/>
<keyword evidence="4 10" id="KW-0663">Pyridoxal phosphate</keyword>
<dbReference type="GO" id="GO:0033387">
    <property type="term" value="P:putrescine biosynthetic process from arginine, via ornithine"/>
    <property type="evidence" value="ECO:0007669"/>
    <property type="project" value="TreeGrafter"/>
</dbReference>
<reference evidence="14 15" key="1">
    <citation type="submission" date="2019-07" db="EMBL/GenBank/DDBJ databases">
        <title>Genome assembly of two rare yeast pathogens: Diutina rugosa and Trichomonascus ciferrii.</title>
        <authorList>
            <person name="Mixao V."/>
            <person name="Saus E."/>
            <person name="Hansen A."/>
            <person name="Lass-Flor C."/>
            <person name="Gabaldon T."/>
        </authorList>
    </citation>
    <scope>NUCLEOTIDE SEQUENCE [LARGE SCALE GENOMIC DNA]</scope>
    <source>
        <strain evidence="14 15">CBS 613</strain>
    </source>
</reference>
<dbReference type="InterPro" id="IPR029066">
    <property type="entry name" value="PLP-binding_barrel"/>
</dbReference>
<evidence type="ECO:0000256" key="7">
    <source>
        <dbReference type="ARBA" id="ARBA00034138"/>
    </source>
</evidence>
<proteinExistence type="inferred from homology"/>
<comment type="cofactor">
    <cofactor evidence="1 10">
        <name>pyridoxal 5'-phosphate</name>
        <dbReference type="ChEBI" id="CHEBI:597326"/>
    </cofactor>
</comment>
<evidence type="ECO:0000259" key="12">
    <source>
        <dbReference type="Pfam" id="PF00278"/>
    </source>
</evidence>
<keyword evidence="5" id="KW-0456">Lyase</keyword>
<dbReference type="VEuPathDB" id="FungiDB:DIURU_003265"/>
<dbReference type="InterPro" id="IPR022644">
    <property type="entry name" value="De-COase2_N"/>
</dbReference>
<dbReference type="Gene3D" id="2.40.37.10">
    <property type="entry name" value="Lyase, Ornithine Decarboxylase, Chain A, domain 1"/>
    <property type="match status" value="1"/>
</dbReference>
<dbReference type="Pfam" id="PF02784">
    <property type="entry name" value="Orn_Arg_deC_N"/>
    <property type="match status" value="1"/>
</dbReference>
<accession>A0A642ULQ3</accession>
<dbReference type="GO" id="GO:0005737">
    <property type="term" value="C:cytoplasm"/>
    <property type="evidence" value="ECO:0007669"/>
    <property type="project" value="TreeGrafter"/>
</dbReference>
<dbReference type="Gene3D" id="3.20.20.10">
    <property type="entry name" value="Alanine racemase"/>
    <property type="match status" value="1"/>
</dbReference>